<evidence type="ECO:0000313" key="2">
    <source>
        <dbReference type="EMBL" id="GAA1833940.1"/>
    </source>
</evidence>
<dbReference type="PANTHER" id="PTHR43798">
    <property type="entry name" value="MONOACYLGLYCEROL LIPASE"/>
    <property type="match status" value="1"/>
</dbReference>
<feature type="domain" description="AB hydrolase-1" evidence="1">
    <location>
        <begin position="24"/>
        <end position="237"/>
    </location>
</feature>
<evidence type="ECO:0000259" key="1">
    <source>
        <dbReference type="Pfam" id="PF12697"/>
    </source>
</evidence>
<comment type="caution">
    <text evidence="2">The sequence shown here is derived from an EMBL/GenBank/DDBJ whole genome shotgun (WGS) entry which is preliminary data.</text>
</comment>
<dbReference type="EMBL" id="BAAAQK010000003">
    <property type="protein sequence ID" value="GAA1833940.1"/>
    <property type="molecule type" value="Genomic_DNA"/>
</dbReference>
<gene>
    <name evidence="2" type="ORF">GCM10009836_10080</name>
</gene>
<evidence type="ECO:0000313" key="3">
    <source>
        <dbReference type="Proteomes" id="UP001500449"/>
    </source>
</evidence>
<sequence>MIELDGYRYEYDDVPGSADAGPALLFLHEGLGSVGLWKGLPQRIAAATGRRAVAYSRLGHGFSDLPPAPRTPDFMTTEARTVVPRLVEALGLGEPVLVGHSDGGSIALLAAAALPVSGLVVLAPHVLVEPMALKAIEAAREAFDGGDLAARMARHHRDAEVTFRNWNDVWLDPAFADWDIRGELTGITCPVLGIQGDDDPYGTDVHVLAVREAAQGPVDLLLPHAGHAPHLDRPALVDGTITTWLGSTD</sequence>
<dbReference type="RefSeq" id="WP_344412808.1">
    <property type="nucleotide sequence ID" value="NZ_BAAAQK010000003.1"/>
</dbReference>
<name>A0ABN2MP63_9PSEU</name>
<dbReference type="InterPro" id="IPR029058">
    <property type="entry name" value="AB_hydrolase_fold"/>
</dbReference>
<dbReference type="InterPro" id="IPR050266">
    <property type="entry name" value="AB_hydrolase_sf"/>
</dbReference>
<dbReference type="Proteomes" id="UP001500449">
    <property type="component" value="Unassembled WGS sequence"/>
</dbReference>
<accession>A0ABN2MP63</accession>
<dbReference type="Gene3D" id="3.40.50.1820">
    <property type="entry name" value="alpha/beta hydrolase"/>
    <property type="match status" value="1"/>
</dbReference>
<dbReference type="InterPro" id="IPR000073">
    <property type="entry name" value="AB_hydrolase_1"/>
</dbReference>
<dbReference type="PANTHER" id="PTHR43798:SF33">
    <property type="entry name" value="HYDROLASE, PUTATIVE (AFU_ORTHOLOGUE AFUA_2G14860)-RELATED"/>
    <property type="match status" value="1"/>
</dbReference>
<dbReference type="SUPFAM" id="SSF53474">
    <property type="entry name" value="alpha/beta-Hydrolases"/>
    <property type="match status" value="1"/>
</dbReference>
<reference evidence="2 3" key="1">
    <citation type="journal article" date="2019" name="Int. J. Syst. Evol. Microbiol.">
        <title>The Global Catalogue of Microorganisms (GCM) 10K type strain sequencing project: providing services to taxonomists for standard genome sequencing and annotation.</title>
        <authorList>
            <consortium name="The Broad Institute Genomics Platform"/>
            <consortium name="The Broad Institute Genome Sequencing Center for Infectious Disease"/>
            <person name="Wu L."/>
            <person name="Ma J."/>
        </authorList>
    </citation>
    <scope>NUCLEOTIDE SEQUENCE [LARGE SCALE GENOMIC DNA]</scope>
    <source>
        <strain evidence="2 3">JCM 16009</strain>
    </source>
</reference>
<dbReference type="GO" id="GO:0016787">
    <property type="term" value="F:hydrolase activity"/>
    <property type="evidence" value="ECO:0007669"/>
    <property type="project" value="UniProtKB-KW"/>
</dbReference>
<organism evidence="2 3">
    <name type="scientific">Pseudonocardia ailaonensis</name>
    <dbReference type="NCBI Taxonomy" id="367279"/>
    <lineage>
        <taxon>Bacteria</taxon>
        <taxon>Bacillati</taxon>
        <taxon>Actinomycetota</taxon>
        <taxon>Actinomycetes</taxon>
        <taxon>Pseudonocardiales</taxon>
        <taxon>Pseudonocardiaceae</taxon>
        <taxon>Pseudonocardia</taxon>
    </lineage>
</organism>
<dbReference type="Pfam" id="PF12697">
    <property type="entry name" value="Abhydrolase_6"/>
    <property type="match status" value="1"/>
</dbReference>
<protein>
    <submittedName>
        <fullName evidence="2">Alpha/beta hydrolase</fullName>
    </submittedName>
</protein>
<keyword evidence="3" id="KW-1185">Reference proteome</keyword>
<keyword evidence="2" id="KW-0378">Hydrolase</keyword>
<proteinExistence type="predicted"/>